<dbReference type="GO" id="GO:0016740">
    <property type="term" value="F:transferase activity"/>
    <property type="evidence" value="ECO:0007669"/>
    <property type="project" value="UniProtKB-KW"/>
</dbReference>
<dbReference type="PANTHER" id="PTHR43852">
    <property type="entry name" value="NUCLEOTIDYLTRANSFERASE"/>
    <property type="match status" value="1"/>
</dbReference>
<dbReference type="Gene3D" id="3.30.460.10">
    <property type="entry name" value="Beta Polymerase, domain 2"/>
    <property type="match status" value="1"/>
</dbReference>
<feature type="domain" description="Polymerase beta nucleotidyltransferase" evidence="2">
    <location>
        <begin position="21"/>
        <end position="115"/>
    </location>
</feature>
<accession>A0A256KIA1</accession>
<dbReference type="Proteomes" id="UP000293073">
    <property type="component" value="Chromosome"/>
</dbReference>
<gene>
    <name evidence="3" type="ORF">EO776_03525</name>
</gene>
<reference evidence="4" key="1">
    <citation type="submission" date="2019-01" db="EMBL/GenBank/DDBJ databases">
        <title>Complete genome of Halorubrum ezzemoulense strain FB21.</title>
        <authorList>
            <person name="Feng Y."/>
            <person name="Louyakis A.S."/>
            <person name="Papke R.T."/>
            <person name="Gogarten J.P."/>
        </authorList>
    </citation>
    <scope>NUCLEOTIDE SEQUENCE [LARGE SCALE GENOMIC DNA]</scope>
    <source>
        <strain evidence="4">Fb21</strain>
    </source>
</reference>
<dbReference type="KEGG" id="hezz:EO776_03525"/>
<protein>
    <submittedName>
        <fullName evidence="3">Nucleotidyltransferase domain-containing protein</fullName>
    </submittedName>
</protein>
<dbReference type="InterPro" id="IPR052930">
    <property type="entry name" value="TA_antitoxin_MntA"/>
</dbReference>
<dbReference type="Pfam" id="PF18765">
    <property type="entry name" value="Polbeta"/>
    <property type="match status" value="1"/>
</dbReference>
<dbReference type="EMBL" id="CP034940">
    <property type="protein sequence ID" value="QAY19119.1"/>
    <property type="molecule type" value="Genomic_DNA"/>
</dbReference>
<feature type="compositionally biased region" description="Basic and acidic residues" evidence="1">
    <location>
        <begin position="134"/>
        <end position="150"/>
    </location>
</feature>
<proteinExistence type="predicted"/>
<dbReference type="PANTHER" id="PTHR43852:SF3">
    <property type="entry name" value="NUCLEOTIDYLTRANSFERASE"/>
    <property type="match status" value="1"/>
</dbReference>
<dbReference type="CDD" id="cd05403">
    <property type="entry name" value="NT_KNTase_like"/>
    <property type="match status" value="1"/>
</dbReference>
<organism evidence="3 4">
    <name type="scientific">Halorubrum ezzemoulense</name>
    <name type="common">Halorubrum chaoviator</name>
    <dbReference type="NCBI Taxonomy" id="337243"/>
    <lineage>
        <taxon>Archaea</taxon>
        <taxon>Methanobacteriati</taxon>
        <taxon>Methanobacteriota</taxon>
        <taxon>Stenosarchaea group</taxon>
        <taxon>Halobacteria</taxon>
        <taxon>Halobacteriales</taxon>
        <taxon>Haloferacaceae</taxon>
        <taxon>Halorubrum</taxon>
    </lineage>
</organism>
<dbReference type="AlphaFoldDB" id="A0A256KIA1"/>
<dbReference type="InterPro" id="IPR041633">
    <property type="entry name" value="Polbeta"/>
</dbReference>
<sequence>MYPELMRTVESTTLESHFDIETVQAVLREHPVRLAILFGSHATDTAHDTSDIDIAVEFDEHKPTDRGYNDVFLGLSADLSDELNTDDIDLVDLYTVTQPLATTIFENGILLVGNSNHAAELRHELTASGTDQQTPRERLETTRDSDYDFG</sequence>
<keyword evidence="3" id="KW-0808">Transferase</keyword>
<dbReference type="NCBIfam" id="NF047752">
    <property type="entry name" value="MntA_antitoxin"/>
    <property type="match status" value="1"/>
</dbReference>
<evidence type="ECO:0000256" key="1">
    <source>
        <dbReference type="SAM" id="MobiDB-lite"/>
    </source>
</evidence>
<evidence type="ECO:0000313" key="4">
    <source>
        <dbReference type="Proteomes" id="UP000293073"/>
    </source>
</evidence>
<evidence type="ECO:0000259" key="2">
    <source>
        <dbReference type="Pfam" id="PF18765"/>
    </source>
</evidence>
<dbReference type="SUPFAM" id="SSF81301">
    <property type="entry name" value="Nucleotidyltransferase"/>
    <property type="match status" value="1"/>
</dbReference>
<dbReference type="InterPro" id="IPR043519">
    <property type="entry name" value="NT_sf"/>
</dbReference>
<evidence type="ECO:0000313" key="3">
    <source>
        <dbReference type="EMBL" id="QAY19119.1"/>
    </source>
</evidence>
<name>A0A256KIA1_HALEZ</name>
<feature type="region of interest" description="Disordered" evidence="1">
    <location>
        <begin position="125"/>
        <end position="150"/>
    </location>
</feature>